<evidence type="ECO:0000313" key="1">
    <source>
        <dbReference type="EMBL" id="MDO7873181.1"/>
    </source>
</evidence>
<dbReference type="PANTHER" id="PTHR36529:SF1">
    <property type="entry name" value="GLYCOSYLTRANSFERASE"/>
    <property type="match status" value="1"/>
</dbReference>
<protein>
    <submittedName>
        <fullName evidence="1">DUF2064 domain-containing protein</fullName>
    </submittedName>
</protein>
<dbReference type="Proteomes" id="UP001176429">
    <property type="component" value="Unassembled WGS sequence"/>
</dbReference>
<accession>A0ABT9B4K0</accession>
<comment type="caution">
    <text evidence="1">The sequence shown here is derived from an EMBL/GenBank/DDBJ whole genome shotgun (WGS) entry which is preliminary data.</text>
</comment>
<dbReference type="Gene3D" id="3.90.550.10">
    <property type="entry name" value="Spore Coat Polysaccharide Biosynthesis Protein SpsA, Chain A"/>
    <property type="match status" value="1"/>
</dbReference>
<sequence>MSPTTASVAILLFTRSAGEEAAHKQFVSHGARAANAAVAARLIAHATATAQAAGVDFLCVDSRQQRGATFGQRLSAALQQAFAQGYEHLLVMGNDCPQLTDGLLRRAVAALRRHGAVLGPATDGGVYLLGVSRALFEAGAWAALPWQTAQLGAALQGWLRQQGAVVALLPTLADIDNEQDLAQALRQPLARLLARQLHRLRTARRPAARPRRCRLARQLAVATCPHRGPPAS</sequence>
<dbReference type="EMBL" id="JAUQSY010000001">
    <property type="protein sequence ID" value="MDO7873181.1"/>
    <property type="molecule type" value="Genomic_DNA"/>
</dbReference>
<organism evidence="1 2">
    <name type="scientific">Hymenobacter aranciens</name>
    <dbReference type="NCBI Taxonomy" id="3063996"/>
    <lineage>
        <taxon>Bacteria</taxon>
        <taxon>Pseudomonadati</taxon>
        <taxon>Bacteroidota</taxon>
        <taxon>Cytophagia</taxon>
        <taxon>Cytophagales</taxon>
        <taxon>Hymenobacteraceae</taxon>
        <taxon>Hymenobacter</taxon>
    </lineage>
</organism>
<dbReference type="SUPFAM" id="SSF53448">
    <property type="entry name" value="Nucleotide-diphospho-sugar transferases"/>
    <property type="match status" value="1"/>
</dbReference>
<dbReference type="InterPro" id="IPR029044">
    <property type="entry name" value="Nucleotide-diphossugar_trans"/>
</dbReference>
<gene>
    <name evidence="1" type="ORF">Q5H93_00430</name>
</gene>
<dbReference type="InterPro" id="IPR018641">
    <property type="entry name" value="Trfase_1_rSAM/seldom-assoc"/>
</dbReference>
<proteinExistence type="predicted"/>
<keyword evidence="2" id="KW-1185">Reference proteome</keyword>
<reference evidence="1" key="1">
    <citation type="submission" date="2023-07" db="EMBL/GenBank/DDBJ databases">
        <authorList>
            <person name="Kim M.K."/>
        </authorList>
    </citation>
    <scope>NUCLEOTIDE SEQUENCE</scope>
    <source>
        <strain evidence="1">ASUV-10-1</strain>
    </source>
</reference>
<dbReference type="Pfam" id="PF09837">
    <property type="entry name" value="DUF2064"/>
    <property type="match status" value="1"/>
</dbReference>
<dbReference type="RefSeq" id="WP_305004497.1">
    <property type="nucleotide sequence ID" value="NZ_JAUQSY010000001.1"/>
</dbReference>
<evidence type="ECO:0000313" key="2">
    <source>
        <dbReference type="Proteomes" id="UP001176429"/>
    </source>
</evidence>
<dbReference type="PANTHER" id="PTHR36529">
    <property type="entry name" value="SLL1095 PROTEIN"/>
    <property type="match status" value="1"/>
</dbReference>
<name>A0ABT9B4K0_9BACT</name>